<evidence type="ECO:0000256" key="8">
    <source>
        <dbReference type="SAM" id="Phobius"/>
    </source>
</evidence>
<feature type="region of interest" description="Disordered" evidence="7">
    <location>
        <begin position="1"/>
        <end position="42"/>
    </location>
</feature>
<feature type="transmembrane region" description="Helical" evidence="8">
    <location>
        <begin position="409"/>
        <end position="429"/>
    </location>
</feature>
<evidence type="ECO:0000256" key="4">
    <source>
        <dbReference type="ARBA" id="ARBA00022692"/>
    </source>
</evidence>
<dbReference type="PROSITE" id="PS50850">
    <property type="entry name" value="MFS"/>
    <property type="match status" value="1"/>
</dbReference>
<feature type="transmembrane region" description="Helical" evidence="8">
    <location>
        <begin position="289"/>
        <end position="311"/>
    </location>
</feature>
<dbReference type="Gene3D" id="1.20.1250.20">
    <property type="entry name" value="MFS general substrate transporter like domains"/>
    <property type="match status" value="2"/>
</dbReference>
<feature type="transmembrane region" description="Helical" evidence="8">
    <location>
        <begin position="53"/>
        <end position="81"/>
    </location>
</feature>
<feature type="transmembrane region" description="Helical" evidence="8">
    <location>
        <begin position="318"/>
        <end position="337"/>
    </location>
</feature>
<evidence type="ECO:0000256" key="7">
    <source>
        <dbReference type="SAM" id="MobiDB-lite"/>
    </source>
</evidence>
<gene>
    <name evidence="10" type="ORF">K491DRAFT_608440</name>
</gene>
<evidence type="ECO:0000259" key="9">
    <source>
        <dbReference type="PROSITE" id="PS50850"/>
    </source>
</evidence>
<reference evidence="10" key="1">
    <citation type="journal article" date="2020" name="Stud. Mycol.">
        <title>101 Dothideomycetes genomes: a test case for predicting lifestyles and emergence of pathogens.</title>
        <authorList>
            <person name="Haridas S."/>
            <person name="Albert R."/>
            <person name="Binder M."/>
            <person name="Bloem J."/>
            <person name="Labutti K."/>
            <person name="Salamov A."/>
            <person name="Andreopoulos B."/>
            <person name="Baker S."/>
            <person name="Barry K."/>
            <person name="Bills G."/>
            <person name="Bluhm B."/>
            <person name="Cannon C."/>
            <person name="Castanera R."/>
            <person name="Culley D."/>
            <person name="Daum C."/>
            <person name="Ezra D."/>
            <person name="Gonzalez J."/>
            <person name="Henrissat B."/>
            <person name="Kuo A."/>
            <person name="Liang C."/>
            <person name="Lipzen A."/>
            <person name="Lutzoni F."/>
            <person name="Magnuson J."/>
            <person name="Mondo S."/>
            <person name="Nolan M."/>
            <person name="Ohm R."/>
            <person name="Pangilinan J."/>
            <person name="Park H.-J."/>
            <person name="Ramirez L."/>
            <person name="Alfaro M."/>
            <person name="Sun H."/>
            <person name="Tritt A."/>
            <person name="Yoshinaga Y."/>
            <person name="Zwiers L.-H."/>
            <person name="Turgeon B."/>
            <person name="Goodwin S."/>
            <person name="Spatafora J."/>
            <person name="Crous P."/>
            <person name="Grigoriev I."/>
        </authorList>
    </citation>
    <scope>NUCLEOTIDE SEQUENCE</scope>
    <source>
        <strain evidence="10">CBS 122681</strain>
    </source>
</reference>
<dbReference type="SUPFAM" id="SSF103473">
    <property type="entry name" value="MFS general substrate transporter"/>
    <property type="match status" value="1"/>
</dbReference>
<feature type="transmembrane region" description="Helical" evidence="8">
    <location>
        <begin position="212"/>
        <end position="232"/>
    </location>
</feature>
<feature type="transmembrane region" description="Helical" evidence="8">
    <location>
        <begin position="382"/>
        <end position="403"/>
    </location>
</feature>
<keyword evidence="3" id="KW-0813">Transport</keyword>
<protein>
    <submittedName>
        <fullName evidence="10">MFS general substrate transporter</fullName>
    </submittedName>
</protein>
<dbReference type="InterPro" id="IPR011701">
    <property type="entry name" value="MFS"/>
</dbReference>
<dbReference type="EMBL" id="MU004449">
    <property type="protein sequence ID" value="KAF2650611.1"/>
    <property type="molecule type" value="Genomic_DNA"/>
</dbReference>
<evidence type="ECO:0000256" key="1">
    <source>
        <dbReference type="ARBA" id="ARBA00004141"/>
    </source>
</evidence>
<keyword evidence="5 8" id="KW-1133">Transmembrane helix</keyword>
<feature type="transmembrane region" description="Helical" evidence="8">
    <location>
        <begin position="343"/>
        <end position="370"/>
    </location>
</feature>
<evidence type="ECO:0000313" key="11">
    <source>
        <dbReference type="Proteomes" id="UP000799324"/>
    </source>
</evidence>
<feature type="transmembrane region" description="Helical" evidence="8">
    <location>
        <begin position="180"/>
        <end position="200"/>
    </location>
</feature>
<evidence type="ECO:0000256" key="6">
    <source>
        <dbReference type="ARBA" id="ARBA00023136"/>
    </source>
</evidence>
<dbReference type="GO" id="GO:0022857">
    <property type="term" value="F:transmembrane transporter activity"/>
    <property type="evidence" value="ECO:0007669"/>
    <property type="project" value="InterPro"/>
</dbReference>
<evidence type="ECO:0000256" key="2">
    <source>
        <dbReference type="ARBA" id="ARBA00006727"/>
    </source>
</evidence>
<dbReference type="OrthoDB" id="5667at2759"/>
<feature type="compositionally biased region" description="Basic and acidic residues" evidence="7">
    <location>
        <begin position="1"/>
        <end position="31"/>
    </location>
</feature>
<feature type="transmembrane region" description="Helical" evidence="8">
    <location>
        <begin position="124"/>
        <end position="142"/>
    </location>
</feature>
<name>A0A6A6SUF8_9PLEO</name>
<dbReference type="Pfam" id="PF07690">
    <property type="entry name" value="MFS_1"/>
    <property type="match status" value="1"/>
</dbReference>
<dbReference type="PANTHER" id="PTHR11360:SF224">
    <property type="entry name" value="MAJOR FACILITATOR SUPERFAMILY (MFS) PROFILE DOMAIN-CONTAINING PROTEIN-RELATED"/>
    <property type="match status" value="1"/>
</dbReference>
<accession>A0A6A6SUF8</accession>
<keyword evidence="4 8" id="KW-0812">Transmembrane</keyword>
<evidence type="ECO:0000313" key="10">
    <source>
        <dbReference type="EMBL" id="KAF2650611.1"/>
    </source>
</evidence>
<dbReference type="Proteomes" id="UP000799324">
    <property type="component" value="Unassembled WGS sequence"/>
</dbReference>
<proteinExistence type="inferred from homology"/>
<dbReference type="AlphaFoldDB" id="A0A6A6SUF8"/>
<feature type="transmembrane region" description="Helical" evidence="8">
    <location>
        <begin position="253"/>
        <end position="277"/>
    </location>
</feature>
<dbReference type="GO" id="GO:0016020">
    <property type="term" value="C:membrane"/>
    <property type="evidence" value="ECO:0007669"/>
    <property type="project" value="UniProtKB-SubCell"/>
</dbReference>
<keyword evidence="6 8" id="KW-0472">Membrane</keyword>
<dbReference type="InterPro" id="IPR020846">
    <property type="entry name" value="MFS_dom"/>
</dbReference>
<sequence>MELQDRNPSQEHDLGDRNESAVVQDKIEQDKPPASGPPSGWDPASFPDGGREAWLVVVGSFLALFCTFGLLNCVGVFLQYYVEGPLSNYGESAVSWITSAQIFFMNGTAIFWGRLYDNYGPRWLLIIGTITYVFGLMMVSLSTEYYQFFLAQAVVAGCGSGIVFNAALSPIVTWFLKKRATAFGIVASGSSVGGVVLPIMMDRLTRQIGFPWAMRATAFMILGLCIISCLTVKSRLPPRPVKNPDYIKPFREPAMLLAMIAGFFFYWGMFLPFNYITLQASKAGMSPSLVPYLLSIINAVSIIGRIVPGFLADKFGRYNSMIVITAASGIVTLALWIPGKSTAAIVVYGVLFGLTSGGFVSLLPACIAQLSQVHEIGIRTGTAFFVSGLGALTGSPIGGAIVGQMHGDYLGLQIFCGVTMLIATAFYTASRFAQAGFTSSKV</sequence>
<evidence type="ECO:0000256" key="3">
    <source>
        <dbReference type="ARBA" id="ARBA00022448"/>
    </source>
</evidence>
<feature type="transmembrane region" description="Helical" evidence="8">
    <location>
        <begin position="148"/>
        <end position="168"/>
    </location>
</feature>
<dbReference type="InterPro" id="IPR036259">
    <property type="entry name" value="MFS_trans_sf"/>
</dbReference>
<feature type="domain" description="Major facilitator superfamily (MFS) profile" evidence="9">
    <location>
        <begin position="52"/>
        <end position="431"/>
    </location>
</feature>
<dbReference type="InterPro" id="IPR050327">
    <property type="entry name" value="Proton-linked_MCT"/>
</dbReference>
<comment type="subcellular location">
    <subcellularLocation>
        <location evidence="1">Membrane</location>
        <topology evidence="1">Multi-pass membrane protein</topology>
    </subcellularLocation>
</comment>
<organism evidence="10 11">
    <name type="scientific">Lophiostoma macrostomum CBS 122681</name>
    <dbReference type="NCBI Taxonomy" id="1314788"/>
    <lineage>
        <taxon>Eukaryota</taxon>
        <taxon>Fungi</taxon>
        <taxon>Dikarya</taxon>
        <taxon>Ascomycota</taxon>
        <taxon>Pezizomycotina</taxon>
        <taxon>Dothideomycetes</taxon>
        <taxon>Pleosporomycetidae</taxon>
        <taxon>Pleosporales</taxon>
        <taxon>Lophiostomataceae</taxon>
        <taxon>Lophiostoma</taxon>
    </lineage>
</organism>
<evidence type="ECO:0000256" key="5">
    <source>
        <dbReference type="ARBA" id="ARBA00022989"/>
    </source>
</evidence>
<dbReference type="CDD" id="cd17352">
    <property type="entry name" value="MFS_MCT_SLC16"/>
    <property type="match status" value="1"/>
</dbReference>
<keyword evidence="11" id="KW-1185">Reference proteome</keyword>
<comment type="similarity">
    <text evidence="2">Belongs to the major facilitator superfamily. Monocarboxylate porter (TC 2.A.1.13) family.</text>
</comment>
<dbReference type="PANTHER" id="PTHR11360">
    <property type="entry name" value="MONOCARBOXYLATE TRANSPORTER"/>
    <property type="match status" value="1"/>
</dbReference>
<feature type="transmembrane region" description="Helical" evidence="8">
    <location>
        <begin position="93"/>
        <end position="112"/>
    </location>
</feature>